<feature type="region of interest" description="Disordered" evidence="2">
    <location>
        <begin position="57"/>
        <end position="76"/>
    </location>
</feature>
<dbReference type="AlphaFoldDB" id="A0A8S4S5L7"/>
<dbReference type="Proteomes" id="UP000838756">
    <property type="component" value="Unassembled WGS sequence"/>
</dbReference>
<evidence type="ECO:0000313" key="4">
    <source>
        <dbReference type="Proteomes" id="UP000838756"/>
    </source>
</evidence>
<comment type="caution">
    <text evidence="3">The sequence shown here is derived from an EMBL/GenBank/DDBJ whole genome shotgun (WGS) entry which is preliminary data.</text>
</comment>
<accession>A0A8S4S5L7</accession>
<keyword evidence="1" id="KW-0175">Coiled coil</keyword>
<dbReference type="EMBL" id="CAKXAJ010025839">
    <property type="protein sequence ID" value="CAH2244659.1"/>
    <property type="molecule type" value="Genomic_DNA"/>
</dbReference>
<dbReference type="OrthoDB" id="7471519at2759"/>
<evidence type="ECO:0000313" key="3">
    <source>
        <dbReference type="EMBL" id="CAH2244659.1"/>
    </source>
</evidence>
<gene>
    <name evidence="3" type="primary">jg5445</name>
    <name evidence="3" type="ORF">PAEG_LOCUS20582</name>
</gene>
<feature type="coiled-coil region" evidence="1">
    <location>
        <begin position="384"/>
        <end position="495"/>
    </location>
</feature>
<keyword evidence="4" id="KW-1185">Reference proteome</keyword>
<feature type="coiled-coil region" evidence="1">
    <location>
        <begin position="520"/>
        <end position="614"/>
    </location>
</feature>
<evidence type="ECO:0000256" key="1">
    <source>
        <dbReference type="SAM" id="Coils"/>
    </source>
</evidence>
<feature type="region of interest" description="Disordered" evidence="2">
    <location>
        <begin position="667"/>
        <end position="688"/>
    </location>
</feature>
<proteinExistence type="predicted"/>
<protein>
    <submittedName>
        <fullName evidence="3">Jg5445 protein</fullName>
    </submittedName>
</protein>
<reference evidence="3" key="1">
    <citation type="submission" date="2022-03" db="EMBL/GenBank/DDBJ databases">
        <authorList>
            <person name="Lindestad O."/>
        </authorList>
    </citation>
    <scope>NUCLEOTIDE SEQUENCE</scope>
</reference>
<name>A0A8S4S5L7_9NEOP</name>
<organism evidence="3 4">
    <name type="scientific">Pararge aegeria aegeria</name>
    <dbReference type="NCBI Taxonomy" id="348720"/>
    <lineage>
        <taxon>Eukaryota</taxon>
        <taxon>Metazoa</taxon>
        <taxon>Ecdysozoa</taxon>
        <taxon>Arthropoda</taxon>
        <taxon>Hexapoda</taxon>
        <taxon>Insecta</taxon>
        <taxon>Pterygota</taxon>
        <taxon>Neoptera</taxon>
        <taxon>Endopterygota</taxon>
        <taxon>Lepidoptera</taxon>
        <taxon>Glossata</taxon>
        <taxon>Ditrysia</taxon>
        <taxon>Papilionoidea</taxon>
        <taxon>Nymphalidae</taxon>
        <taxon>Satyrinae</taxon>
        <taxon>Satyrini</taxon>
        <taxon>Parargina</taxon>
        <taxon>Pararge</taxon>
    </lineage>
</organism>
<evidence type="ECO:0000256" key="2">
    <source>
        <dbReference type="SAM" id="MobiDB-lite"/>
    </source>
</evidence>
<sequence length="772" mass="87296">MLLDESEVSIVEQPPSPPLLLTDSSINETNHECKSRSISHHRTNRETQNINKLLDKGIENKTEKDNRRKLMSKVKESDNASSKSILILIEAEECDCDEIKVQNLTSTRRNTEASIENISDKEKKCLEKIGSKSNTEALSADGISNLNRSGPRAAKFRPVSLAQLMARQPLDNNESGFEKKEMRKNFTVEKKLKEIKRFNDTYTSTSPRLNESLGALSAADSSASEAARAHSLENKLLATMQILYSTRSASAGRHVEVTDVSSAADLQDVDDKIVMTLRDNLSVIEELYRECFYESAKQEELITMLRRSYLDMRLVERQKVEQIGRLQHVVHSQRCSLARCQDIATEVESLKMEITNYLNSSHSTDSTDCTCGLEEENMKLKRINDTMEIKIGELRQRINDLEEDLENKENIDQRYQAQIQDKEHELQQVRVQLLALEEGSREQRRACDALNCKLKQMEVLLKDKSSELSTVQQQCEAQEVTIKELREEINRVDLVAQERGQVRGEVASLSARVARWRGQLAGSRRRLRALGAELQRAREQCRHLAAHCREKTQVAAELQSQLEEAQSRGAELCGDARRAVCGVRHWLRKQRKKNTELEEKIKQQEIIIQTLQQQGATQCADRTITREVEPCCSRYLPRVGSKRSERSLASARKTGCSKCASNRVDAKTSGSEIASSSAPPTPPRRLLRKKPFCEDTHCQWPATHECSAQRPSSSDVSVNARLSHDLLTSYTATPTPDELLERVERAHEALADAHRRWARGRARGPGGAADSF</sequence>